<gene>
    <name evidence="2" type="ORF">UFOVP117_344</name>
</gene>
<organism evidence="2">
    <name type="scientific">uncultured Caudovirales phage</name>
    <dbReference type="NCBI Taxonomy" id="2100421"/>
    <lineage>
        <taxon>Viruses</taxon>
        <taxon>Duplodnaviria</taxon>
        <taxon>Heunggongvirae</taxon>
        <taxon>Uroviricota</taxon>
        <taxon>Caudoviricetes</taxon>
        <taxon>Peduoviridae</taxon>
        <taxon>Maltschvirus</taxon>
        <taxon>Maltschvirus maltsch</taxon>
    </lineage>
</organism>
<reference evidence="2" key="1">
    <citation type="submission" date="2020-04" db="EMBL/GenBank/DDBJ databases">
        <authorList>
            <person name="Chiriac C."/>
            <person name="Salcher M."/>
            <person name="Ghai R."/>
            <person name="Kavagutti S V."/>
        </authorList>
    </citation>
    <scope>NUCLEOTIDE SEQUENCE</scope>
</reference>
<dbReference type="EMBL" id="LR796235">
    <property type="protein sequence ID" value="CAB4130278.1"/>
    <property type="molecule type" value="Genomic_DNA"/>
</dbReference>
<evidence type="ECO:0000256" key="1">
    <source>
        <dbReference type="SAM" id="MobiDB-lite"/>
    </source>
</evidence>
<sequence>MESKNILEIFQKLLEYEEMVNEATVTSGSGTYRGPLSPGLKLWDKNTLEPFIVPLEKFDNAQLYVDALDGNIDTKNIKTKEKIAKRFSNYDKKHPVLNDDDGSDLNDNPVNKKLLKKVLGKNQIKEEIVNEDLGVWFGTKKKPKGSSQPKGPWVNICSKKDGKHPPCGRPEGDTKGYPKCRAVGVASKMSDSQKKAACQQKRKAEKKDTQTGKGQKPIMTSYKPKKKKTNESVLISLIRKSLG</sequence>
<name>A0A6J5L6J3_9CAUD</name>
<proteinExistence type="predicted"/>
<evidence type="ECO:0000313" key="2">
    <source>
        <dbReference type="EMBL" id="CAB4130278.1"/>
    </source>
</evidence>
<feature type="region of interest" description="Disordered" evidence="1">
    <location>
        <begin position="184"/>
        <end position="243"/>
    </location>
</feature>
<accession>A0A6J5L6J3</accession>
<protein>
    <submittedName>
        <fullName evidence="2">Uncharacterized protein</fullName>
    </submittedName>
</protein>